<proteinExistence type="predicted"/>
<dbReference type="Pfam" id="PF14491">
    <property type="entry name" value="DUF4435"/>
    <property type="match status" value="1"/>
</dbReference>
<dbReference type="InterPro" id="IPR029492">
    <property type="entry name" value="DUF4435"/>
</dbReference>
<accession>A0A450Z974</accession>
<evidence type="ECO:0000259" key="1">
    <source>
        <dbReference type="Pfam" id="PF14491"/>
    </source>
</evidence>
<feature type="domain" description="DUF4435" evidence="1">
    <location>
        <begin position="27"/>
        <end position="257"/>
    </location>
</feature>
<dbReference type="EMBL" id="CAADFV010000002">
    <property type="protein sequence ID" value="VFK50361.1"/>
    <property type="molecule type" value="Genomic_DNA"/>
</dbReference>
<evidence type="ECO:0000313" key="4">
    <source>
        <dbReference type="EMBL" id="VFK55992.1"/>
    </source>
</evidence>
<gene>
    <name evidence="4" type="ORF">BECKTUN1418D_GA0071000_103913</name>
    <name evidence="2" type="ORF">BECKTUN1418E_GA0071001_100252</name>
    <name evidence="3" type="ORF">BECKTUN1418F_GA0071002_100250</name>
</gene>
<name>A0A450Z974_9GAMM</name>
<dbReference type="AlphaFoldDB" id="A0A450Z974"/>
<sequence>MNMRKHLNWTDIANEIRLELKNKYSTNKIWVIVEGIPDQRLFSNLIDGNQVEVYFSYSGLNGVLEIVSELSEETNHILGIRDADFLHLEGKTEIPENIFLTDYHDIEMMMISCDEVYRGVESQHLTRKKEDEDSAGHGKFVFPHKALSSRKIILNAISFMGGLRWINNTENLGLNFDDLGLGKFYDWNVHENIPVIQEDKYLNMIMQRSDSKKGRVSREEINLKRKNMSDLLNLCNGHDFLKVFAISASHSSKKGMNEDDIGKAFGSAYRFEDFQKTNLYKKLQEWSNSRSLPLFEQA</sequence>
<organism evidence="2">
    <name type="scientific">Candidatus Kentrum sp. TUN</name>
    <dbReference type="NCBI Taxonomy" id="2126343"/>
    <lineage>
        <taxon>Bacteria</taxon>
        <taxon>Pseudomonadati</taxon>
        <taxon>Pseudomonadota</taxon>
        <taxon>Gammaproteobacteria</taxon>
        <taxon>Candidatus Kentrum</taxon>
    </lineage>
</organism>
<dbReference type="EMBL" id="CAADFY010000002">
    <property type="protein sequence ID" value="VFK51530.1"/>
    <property type="molecule type" value="Genomic_DNA"/>
</dbReference>
<evidence type="ECO:0000313" key="3">
    <source>
        <dbReference type="EMBL" id="VFK51530.1"/>
    </source>
</evidence>
<reference evidence="2" key="1">
    <citation type="submission" date="2019-02" db="EMBL/GenBank/DDBJ databases">
        <authorList>
            <person name="Gruber-Vodicka R. H."/>
            <person name="Seah K. B. B."/>
        </authorList>
    </citation>
    <scope>NUCLEOTIDE SEQUENCE</scope>
    <source>
        <strain evidence="4">BECK_BY1</strain>
        <strain evidence="2">BECK_BY2</strain>
        <strain evidence="3">BECK_BY3</strain>
    </source>
</reference>
<evidence type="ECO:0000313" key="2">
    <source>
        <dbReference type="EMBL" id="VFK50361.1"/>
    </source>
</evidence>
<dbReference type="EMBL" id="CAADFX010000039">
    <property type="protein sequence ID" value="VFK55992.1"/>
    <property type="molecule type" value="Genomic_DNA"/>
</dbReference>
<protein>
    <recommendedName>
        <fullName evidence="1">DUF4435 domain-containing protein</fullName>
    </recommendedName>
</protein>